<evidence type="ECO:0000259" key="1">
    <source>
        <dbReference type="Pfam" id="PF03625"/>
    </source>
</evidence>
<reference evidence="2 3" key="1">
    <citation type="submission" date="2016-10" db="EMBL/GenBank/DDBJ databases">
        <authorList>
            <person name="de Groot N.N."/>
        </authorList>
    </citation>
    <scope>NUCLEOTIDE SEQUENCE [LARGE SCALE GENOMIC DNA]</scope>
    <source>
        <strain evidence="2 3">DSM 21632</strain>
    </source>
</reference>
<dbReference type="InterPro" id="IPR035923">
    <property type="entry name" value="TT1751-like_sf"/>
</dbReference>
<dbReference type="EMBL" id="FNDK01000039">
    <property type="protein sequence ID" value="SDI36593.1"/>
    <property type="molecule type" value="Genomic_DNA"/>
</dbReference>
<name>A0A1G8JZM7_9BACI</name>
<dbReference type="CDD" id="cd14797">
    <property type="entry name" value="DUF302"/>
    <property type="match status" value="1"/>
</dbReference>
<proteinExistence type="predicted"/>
<dbReference type="OrthoDB" id="9791067at2"/>
<dbReference type="AlphaFoldDB" id="A0A1G8JZM7"/>
<dbReference type="SUPFAM" id="SSF103247">
    <property type="entry name" value="TT1751-like"/>
    <property type="match status" value="1"/>
</dbReference>
<protein>
    <submittedName>
        <fullName evidence="2">Uncharacterized conserved protein, DUF302 family</fullName>
    </submittedName>
</protein>
<dbReference type="Proteomes" id="UP000199163">
    <property type="component" value="Unassembled WGS sequence"/>
</dbReference>
<sequence>MFHYSMQTPKTVEKAVQALEGTLKEEGFGVLWNFDLQGTLQNKGVDFSSEYKILEVCNPKEAEKVLTEDKLVGNFLPCKVIVFEENSQTTISMPKPTVLIGHMENQQLLDIAEDIEQRMKTCIDKAV</sequence>
<accession>A0A1G8JZM7</accession>
<dbReference type="PANTHER" id="PTHR38342:SF1">
    <property type="entry name" value="SLR5037 PROTEIN"/>
    <property type="match status" value="1"/>
</dbReference>
<dbReference type="PANTHER" id="PTHR38342">
    <property type="entry name" value="SLR5037 PROTEIN"/>
    <property type="match status" value="1"/>
</dbReference>
<gene>
    <name evidence="2" type="ORF">SAMN05192534_13911</name>
</gene>
<keyword evidence="3" id="KW-1185">Reference proteome</keyword>
<dbReference type="PIRSF" id="PIRSF021774">
    <property type="entry name" value="UCP021774"/>
    <property type="match status" value="1"/>
</dbReference>
<organism evidence="2 3">
    <name type="scientific">Alteribacillus persepolensis</name>
    <dbReference type="NCBI Taxonomy" id="568899"/>
    <lineage>
        <taxon>Bacteria</taxon>
        <taxon>Bacillati</taxon>
        <taxon>Bacillota</taxon>
        <taxon>Bacilli</taxon>
        <taxon>Bacillales</taxon>
        <taxon>Bacillaceae</taxon>
        <taxon>Alteribacillus</taxon>
    </lineage>
</organism>
<evidence type="ECO:0000313" key="2">
    <source>
        <dbReference type="EMBL" id="SDI36593.1"/>
    </source>
</evidence>
<evidence type="ECO:0000313" key="3">
    <source>
        <dbReference type="Proteomes" id="UP000199163"/>
    </source>
</evidence>
<dbReference type="Gene3D" id="3.30.310.70">
    <property type="entry name" value="TT1751-like domain"/>
    <property type="match status" value="1"/>
</dbReference>
<dbReference type="InterPro" id="IPR016796">
    <property type="entry name" value="UCP021774"/>
</dbReference>
<dbReference type="RefSeq" id="WP_091276767.1">
    <property type="nucleotide sequence ID" value="NZ_FNDK01000039.1"/>
</dbReference>
<dbReference type="Pfam" id="PF03625">
    <property type="entry name" value="DUF302"/>
    <property type="match status" value="1"/>
</dbReference>
<dbReference type="STRING" id="568899.SAMN05192534_13911"/>
<dbReference type="InterPro" id="IPR005180">
    <property type="entry name" value="DUF302"/>
</dbReference>
<feature type="domain" description="DUF302" evidence="1">
    <location>
        <begin position="34"/>
        <end position="96"/>
    </location>
</feature>